<dbReference type="PANTHER" id="PTHR43833:SF7">
    <property type="entry name" value="KTR SYSTEM POTASSIUM UPTAKE PROTEIN C"/>
    <property type="match status" value="1"/>
</dbReference>
<dbReference type="InterPro" id="IPR050721">
    <property type="entry name" value="Trk_Ktr_HKT_K-transport"/>
</dbReference>
<evidence type="ECO:0000259" key="1">
    <source>
        <dbReference type="PROSITE" id="PS51201"/>
    </source>
</evidence>
<dbReference type="PROSITE" id="PS51201">
    <property type="entry name" value="RCK_N"/>
    <property type="match status" value="1"/>
</dbReference>
<evidence type="ECO:0000313" key="4">
    <source>
        <dbReference type="Proteomes" id="UP000198546"/>
    </source>
</evidence>
<dbReference type="STRING" id="675864.SAMN04489747_0767"/>
<dbReference type="InterPro" id="IPR036291">
    <property type="entry name" value="NAD(P)-bd_dom_sf"/>
</dbReference>
<dbReference type="OrthoDB" id="9776294at2"/>
<dbReference type="PROSITE" id="PS51202">
    <property type="entry name" value="RCK_C"/>
    <property type="match status" value="1"/>
</dbReference>
<dbReference type="AlphaFoldDB" id="A0A1G6U395"/>
<dbReference type="SUPFAM" id="SSF51735">
    <property type="entry name" value="NAD(P)-binding Rossmann-fold domains"/>
    <property type="match status" value="1"/>
</dbReference>
<proteinExistence type="predicted"/>
<name>A0A1G6U395_9ACTN</name>
<dbReference type="EMBL" id="LT629688">
    <property type="protein sequence ID" value="SDD35156.1"/>
    <property type="molecule type" value="Genomic_DNA"/>
</dbReference>
<dbReference type="Proteomes" id="UP000198546">
    <property type="component" value="Chromosome i"/>
</dbReference>
<accession>A0A1G6U395</accession>
<dbReference type="PANTHER" id="PTHR43833">
    <property type="entry name" value="POTASSIUM CHANNEL PROTEIN 2-RELATED-RELATED"/>
    <property type="match status" value="1"/>
</dbReference>
<dbReference type="GO" id="GO:0008324">
    <property type="term" value="F:monoatomic cation transmembrane transporter activity"/>
    <property type="evidence" value="ECO:0007669"/>
    <property type="project" value="InterPro"/>
</dbReference>
<feature type="domain" description="RCK C-terminal" evidence="2">
    <location>
        <begin position="137"/>
        <end position="220"/>
    </location>
</feature>
<dbReference type="Gene3D" id="3.30.70.1450">
    <property type="entry name" value="Regulator of K+ conductance, C-terminal domain"/>
    <property type="match status" value="1"/>
</dbReference>
<dbReference type="SUPFAM" id="SSF116726">
    <property type="entry name" value="TrkA C-terminal domain-like"/>
    <property type="match status" value="1"/>
</dbReference>
<protein>
    <submittedName>
        <fullName evidence="3">Trk system potassium uptake protein TrkA</fullName>
    </submittedName>
</protein>
<dbReference type="Pfam" id="PF02080">
    <property type="entry name" value="TrkA_C"/>
    <property type="match status" value="1"/>
</dbReference>
<gene>
    <name evidence="3" type="ORF">SAMN04489747_0767</name>
</gene>
<dbReference type="Pfam" id="PF02254">
    <property type="entry name" value="TrkA_N"/>
    <property type="match status" value="1"/>
</dbReference>
<reference evidence="3 4" key="1">
    <citation type="submission" date="2016-10" db="EMBL/GenBank/DDBJ databases">
        <authorList>
            <person name="de Groot N.N."/>
        </authorList>
    </citation>
    <scope>NUCLEOTIDE SEQUENCE [LARGE SCALE GENOMIC DNA]</scope>
    <source>
        <strain evidence="3 4">MON 2.2</strain>
    </source>
</reference>
<feature type="domain" description="RCK N-terminal" evidence="1">
    <location>
        <begin position="5"/>
        <end position="127"/>
    </location>
</feature>
<sequence length="220" mass="23949">MARHKEPVVVIGLGRFGTALALELDRSGTEVLAIDQQPSVVQRLAGSLTRVVAVDSTDIDALREVGVADFERAVVAIGVDQQSSILTTALLSDLGVTDIWAKALNAQHAKILERVGARHIFQPEQEMGERVAHLLSGRMQDYLEIGKDWALVKTAPPRFLVGVPLGESRLRARFHVTVVSVKPEGRDGFTYADNATTLRYGDQILVVGTVAAIERFTDEI</sequence>
<evidence type="ECO:0000313" key="3">
    <source>
        <dbReference type="EMBL" id="SDD35156.1"/>
    </source>
</evidence>
<evidence type="ECO:0000259" key="2">
    <source>
        <dbReference type="PROSITE" id="PS51202"/>
    </source>
</evidence>
<dbReference type="Gene3D" id="3.40.50.720">
    <property type="entry name" value="NAD(P)-binding Rossmann-like Domain"/>
    <property type="match status" value="1"/>
</dbReference>
<keyword evidence="4" id="KW-1185">Reference proteome</keyword>
<dbReference type="InterPro" id="IPR006037">
    <property type="entry name" value="RCK_C"/>
</dbReference>
<dbReference type="InterPro" id="IPR003148">
    <property type="entry name" value="RCK_N"/>
</dbReference>
<dbReference type="InterPro" id="IPR036721">
    <property type="entry name" value="RCK_C_sf"/>
</dbReference>
<dbReference type="GO" id="GO:0006813">
    <property type="term" value="P:potassium ion transport"/>
    <property type="evidence" value="ECO:0007669"/>
    <property type="project" value="InterPro"/>
</dbReference>
<organism evidence="3 4">
    <name type="scientific">Auraticoccus monumenti</name>
    <dbReference type="NCBI Taxonomy" id="675864"/>
    <lineage>
        <taxon>Bacteria</taxon>
        <taxon>Bacillati</taxon>
        <taxon>Actinomycetota</taxon>
        <taxon>Actinomycetes</taxon>
        <taxon>Propionibacteriales</taxon>
        <taxon>Propionibacteriaceae</taxon>
        <taxon>Auraticoccus</taxon>
    </lineage>
</organism>